<dbReference type="Gene3D" id="3.40.50.300">
    <property type="entry name" value="P-loop containing nucleotide triphosphate hydrolases"/>
    <property type="match status" value="1"/>
</dbReference>
<proteinExistence type="predicted"/>
<evidence type="ECO:0000259" key="4">
    <source>
        <dbReference type="PROSITE" id="PS50009"/>
    </source>
</evidence>
<dbReference type="CDD" id="cd00882">
    <property type="entry name" value="Ras_like_GTPase"/>
    <property type="match status" value="1"/>
</dbReference>
<feature type="domain" description="N-terminal Ras-GEF" evidence="5">
    <location>
        <begin position="490"/>
        <end position="615"/>
    </location>
</feature>
<feature type="region of interest" description="Disordered" evidence="3">
    <location>
        <begin position="1"/>
        <end position="185"/>
    </location>
</feature>
<reference evidence="8" key="2">
    <citation type="submission" date="2020-04" db="EMBL/GenBank/DDBJ databases">
        <authorList>
            <consortium name="NCBI Genome Project"/>
        </authorList>
    </citation>
    <scope>NUCLEOTIDE SEQUENCE</scope>
    <source>
        <strain evidence="8">CBS 781.70</strain>
    </source>
</reference>
<reference evidence="6 8" key="1">
    <citation type="submission" date="2020-01" db="EMBL/GenBank/DDBJ databases">
        <authorList>
            <consortium name="DOE Joint Genome Institute"/>
            <person name="Haridas S."/>
            <person name="Albert R."/>
            <person name="Binder M."/>
            <person name="Bloem J."/>
            <person name="Labutti K."/>
            <person name="Salamov A."/>
            <person name="Andreopoulos B."/>
            <person name="Baker S.E."/>
            <person name="Barry K."/>
            <person name="Bills G."/>
            <person name="Bluhm B.H."/>
            <person name="Cannon C."/>
            <person name="Castanera R."/>
            <person name="Culley D.E."/>
            <person name="Daum C."/>
            <person name="Ezra D."/>
            <person name="Gonzalez J.B."/>
            <person name="Henrissat B."/>
            <person name="Kuo A."/>
            <person name="Liang C."/>
            <person name="Lipzen A."/>
            <person name="Lutzoni F."/>
            <person name="Magnuson J."/>
            <person name="Mondo S."/>
            <person name="Nolan M."/>
            <person name="Ohm R."/>
            <person name="Pangilinan J."/>
            <person name="Park H.-J."/>
            <person name="Ramirez L."/>
            <person name="Alfaro M."/>
            <person name="Sun H."/>
            <person name="Tritt A."/>
            <person name="Yoshinaga Y."/>
            <person name="Zwiers L.-H."/>
            <person name="Turgeon B.G."/>
            <person name="Goodwin S.B."/>
            <person name="Spatafora J.W."/>
            <person name="Crous P.W."/>
            <person name="Grigoriev I.V."/>
        </authorList>
    </citation>
    <scope>NUCLEOTIDE SEQUENCE</scope>
    <source>
        <strain evidence="6 8">CBS 781.70</strain>
    </source>
</reference>
<dbReference type="Gene3D" id="1.10.840.10">
    <property type="entry name" value="Ras guanine-nucleotide exchange factors catalytic domain"/>
    <property type="match status" value="1"/>
</dbReference>
<gene>
    <name evidence="6 8" type="ORF">P152DRAFT_443657</name>
</gene>
<dbReference type="InterPro" id="IPR001895">
    <property type="entry name" value="RASGEF_cat_dom"/>
</dbReference>
<dbReference type="Gene3D" id="1.20.870.10">
    <property type="entry name" value="Son of sevenless (SoS) protein Chain: S domain 1"/>
    <property type="match status" value="1"/>
</dbReference>
<dbReference type="EMBL" id="ML975182">
    <property type="protein sequence ID" value="KAF1808577.1"/>
    <property type="molecule type" value="Genomic_DNA"/>
</dbReference>
<feature type="region of interest" description="Disordered" evidence="3">
    <location>
        <begin position="916"/>
        <end position="937"/>
    </location>
</feature>
<sequence length="1024" mass="112901">MPSSTSDRTTPSTSAGISASATASPRPCRSSSIATQLSHQRDKTKSAQPYLQDVRRQSTAQGAVVGYTGPTIGEATRVPRPTMKSRAYSAPLVSNNQSQFQDSEDDDSDGDGDNEDEEEDGNPAELGDEITGDPFFQRYNFPTSNSREQERDGVSEEKSSPDTKGPASPARPNARPRPDSVAEPLASPITPMATRRFPFEFPVSDSAQDINIAVMGEEGVGKSMFIQKAFDLRNHSNGSATSKRMPLEGDVYTVRLVELEFDDIEFDDDDRISWPETYDDVKMPTIHGALILYDVMNKESLVDVPDVLKAMHKASIPFLLVSCKCDNHPALREIDPDVVEKRAKDFIGGDVGAVQTAFSSPDSQKRCLSVIIRDILSERREKLKLSAARRRANTGSSQAQSPAQKAAAIAKHNRASSEYSATVYKARTGMAPLPAATEPFLPTKSRSHHNLPGLPTQKSFLNLEDSPSRDGSDNETSSPPKPKQVIPAEQPSNENGYSFDQLVNRFLELPLSKVDEKFKDSFLALFRLFAAPSMLLDAIIARFETVERVSEPILLRTISQQRYLTLLQAWISNYPGDFAHPLTRVRFSNFLSRVANVPIHAAAVHVLGSDLENVAEDDDTNWACSDHELGPAFPLDRSPSNTTLVSQASTLLNNMDTESVLRKPSKISLTSTDTNSSTTTLAKSASQTTLASQFPGSMSSVTLLSIVESAQKSAKSLNPLPRFTFAKIHWRLLMDTTDDVIAKELTRMDWTLISSIRTRDLVRYVSMSKAAKDKSKSTGHLPGLENVDRMSTHFNRLAAVVSNFVLLRDKPKHRALMLEKWMRVARELRKLNNYNSLGAVLAGIHSSPVHRLALTREQLPAPVAKDFMKLEILMGTAKSHFAYRLAWENSSGERIPYLPLHRRDLVTASEGNKTFVEPAGGAGVPKHGEGNGNGNGNAGNAVAELKSRRINWKKFEIMGDVIVEVQRAQAVPYMNLLRNEDVKMLVLETKISMDEDELYDRSVAVEPGGMGPSRGKFNWFQRGP</sequence>
<dbReference type="SUPFAM" id="SSF52540">
    <property type="entry name" value="P-loop containing nucleoside triphosphate hydrolases"/>
    <property type="match status" value="1"/>
</dbReference>
<dbReference type="GO" id="GO:0005886">
    <property type="term" value="C:plasma membrane"/>
    <property type="evidence" value="ECO:0007669"/>
    <property type="project" value="TreeGrafter"/>
</dbReference>
<dbReference type="OrthoDB" id="28357at2759"/>
<dbReference type="PANTHER" id="PTHR23113">
    <property type="entry name" value="GUANINE NUCLEOTIDE EXCHANGE FACTOR"/>
    <property type="match status" value="1"/>
</dbReference>
<dbReference type="Pfam" id="PF00617">
    <property type="entry name" value="RasGEF"/>
    <property type="match status" value="1"/>
</dbReference>
<dbReference type="SMART" id="SM00147">
    <property type="entry name" value="RasGEF"/>
    <property type="match status" value="1"/>
</dbReference>
<dbReference type="PANTHER" id="PTHR23113:SF348">
    <property type="entry name" value="GUANYL-NUCLEOTIDE EXCHANGE FACTOR RASGEF, PUTATIVE (AFU_ORTHOLOGUE AFUA_1G04700)-RELATED"/>
    <property type="match status" value="1"/>
</dbReference>
<protein>
    <submittedName>
        <fullName evidence="6 8">Ras GEF</fullName>
    </submittedName>
</protein>
<feature type="compositionally biased region" description="Basic and acidic residues" evidence="3">
    <location>
        <begin position="147"/>
        <end position="161"/>
    </location>
</feature>
<dbReference type="GeneID" id="54418351"/>
<keyword evidence="7" id="KW-1185">Reference proteome</keyword>
<evidence type="ECO:0000313" key="8">
    <source>
        <dbReference type="RefSeq" id="XP_033530208.1"/>
    </source>
</evidence>
<feature type="compositionally biased region" description="Polar residues" evidence="3">
    <location>
        <begin position="29"/>
        <end position="38"/>
    </location>
</feature>
<evidence type="ECO:0000313" key="6">
    <source>
        <dbReference type="EMBL" id="KAF1808577.1"/>
    </source>
</evidence>
<dbReference type="PROSITE" id="PS50009">
    <property type="entry name" value="RASGEF_CAT"/>
    <property type="match status" value="1"/>
</dbReference>
<feature type="compositionally biased region" description="Low complexity" evidence="3">
    <location>
        <begin position="1"/>
        <end position="24"/>
    </location>
</feature>
<keyword evidence="1 2" id="KW-0344">Guanine-nucleotide releasing factor</keyword>
<dbReference type="InterPro" id="IPR008937">
    <property type="entry name" value="Ras-like_GEF"/>
</dbReference>
<evidence type="ECO:0000259" key="5">
    <source>
        <dbReference type="PROSITE" id="PS50212"/>
    </source>
</evidence>
<feature type="compositionally biased region" description="Low complexity" evidence="3">
    <location>
        <begin position="396"/>
        <end position="410"/>
    </location>
</feature>
<accession>A0A6G1FS26</accession>
<dbReference type="InterPro" id="IPR027417">
    <property type="entry name" value="P-loop_NTPase"/>
</dbReference>
<dbReference type="GO" id="GO:0005085">
    <property type="term" value="F:guanyl-nucleotide exchange factor activity"/>
    <property type="evidence" value="ECO:0007669"/>
    <property type="project" value="UniProtKB-KW"/>
</dbReference>
<organism evidence="6">
    <name type="scientific">Eremomyces bilateralis CBS 781.70</name>
    <dbReference type="NCBI Taxonomy" id="1392243"/>
    <lineage>
        <taxon>Eukaryota</taxon>
        <taxon>Fungi</taxon>
        <taxon>Dikarya</taxon>
        <taxon>Ascomycota</taxon>
        <taxon>Pezizomycotina</taxon>
        <taxon>Dothideomycetes</taxon>
        <taxon>Dothideomycetes incertae sedis</taxon>
        <taxon>Eremomycetales</taxon>
        <taxon>Eremomycetaceae</taxon>
        <taxon>Eremomyces</taxon>
    </lineage>
</organism>
<dbReference type="AlphaFoldDB" id="A0A6G1FS26"/>
<dbReference type="InterPro" id="IPR036964">
    <property type="entry name" value="RASGEF_cat_dom_sf"/>
</dbReference>
<name>A0A6G1FS26_9PEZI</name>
<feature type="domain" description="Ras-GEF" evidence="4">
    <location>
        <begin position="737"/>
        <end position="1008"/>
    </location>
</feature>
<dbReference type="CDD" id="cd06224">
    <property type="entry name" value="REM"/>
    <property type="match status" value="1"/>
</dbReference>
<evidence type="ECO:0000313" key="7">
    <source>
        <dbReference type="Proteomes" id="UP000504638"/>
    </source>
</evidence>
<reference evidence="8" key="3">
    <citation type="submission" date="2025-04" db="UniProtKB">
        <authorList>
            <consortium name="RefSeq"/>
        </authorList>
    </citation>
    <scope>IDENTIFICATION</scope>
    <source>
        <strain evidence="8">CBS 781.70</strain>
    </source>
</reference>
<dbReference type="PROSITE" id="PS50212">
    <property type="entry name" value="RASGEF_NTER"/>
    <property type="match status" value="1"/>
</dbReference>
<evidence type="ECO:0000256" key="3">
    <source>
        <dbReference type="SAM" id="MobiDB-lite"/>
    </source>
</evidence>
<dbReference type="RefSeq" id="XP_033530208.1">
    <property type="nucleotide sequence ID" value="XM_033677781.1"/>
</dbReference>
<dbReference type="Pfam" id="PF00618">
    <property type="entry name" value="RasGEF_N"/>
    <property type="match status" value="1"/>
</dbReference>
<dbReference type="InterPro" id="IPR000651">
    <property type="entry name" value="Ras-like_Gua-exchang_fac_N"/>
</dbReference>
<dbReference type="GO" id="GO:0007265">
    <property type="term" value="P:Ras protein signal transduction"/>
    <property type="evidence" value="ECO:0007669"/>
    <property type="project" value="TreeGrafter"/>
</dbReference>
<feature type="compositionally biased region" description="Acidic residues" evidence="3">
    <location>
        <begin position="102"/>
        <end position="131"/>
    </location>
</feature>
<feature type="region of interest" description="Disordered" evidence="3">
    <location>
        <begin position="386"/>
        <end position="412"/>
    </location>
</feature>
<feature type="region of interest" description="Disordered" evidence="3">
    <location>
        <begin position="435"/>
        <end position="494"/>
    </location>
</feature>
<evidence type="ECO:0000256" key="1">
    <source>
        <dbReference type="ARBA" id="ARBA00022658"/>
    </source>
</evidence>
<dbReference type="Proteomes" id="UP000504638">
    <property type="component" value="Unplaced"/>
</dbReference>
<evidence type="ECO:0000256" key="2">
    <source>
        <dbReference type="PROSITE-ProRule" id="PRU00168"/>
    </source>
</evidence>
<dbReference type="InterPro" id="IPR023578">
    <property type="entry name" value="Ras_GEF_dom_sf"/>
</dbReference>
<dbReference type="SUPFAM" id="SSF48366">
    <property type="entry name" value="Ras GEF"/>
    <property type="match status" value="1"/>
</dbReference>